<dbReference type="GO" id="GO:0003700">
    <property type="term" value="F:DNA-binding transcription factor activity"/>
    <property type="evidence" value="ECO:0007669"/>
    <property type="project" value="InterPro"/>
</dbReference>
<feature type="domain" description="K-box" evidence="2">
    <location>
        <begin position="26"/>
        <end position="116"/>
    </location>
</feature>
<gene>
    <name evidence="3" type="ORF">KI387_028821</name>
</gene>
<dbReference type="PROSITE" id="PS51297">
    <property type="entry name" value="K_BOX"/>
    <property type="match status" value="1"/>
</dbReference>
<evidence type="ECO:0000256" key="1">
    <source>
        <dbReference type="SAM" id="Coils"/>
    </source>
</evidence>
<dbReference type="EMBL" id="JAHRHJ020000010">
    <property type="protein sequence ID" value="KAH9297139.1"/>
    <property type="molecule type" value="Genomic_DNA"/>
</dbReference>
<keyword evidence="1" id="KW-0175">Coiled coil</keyword>
<dbReference type="Pfam" id="PF01486">
    <property type="entry name" value="K-box"/>
    <property type="match status" value="1"/>
</dbReference>
<protein>
    <recommendedName>
        <fullName evidence="2">K-box domain-containing protein</fullName>
    </recommendedName>
</protein>
<dbReference type="InterPro" id="IPR002487">
    <property type="entry name" value="TF_Kbox"/>
</dbReference>
<proteinExistence type="predicted"/>
<feature type="non-terminal residue" evidence="3">
    <location>
        <position position="131"/>
    </location>
</feature>
<feature type="non-terminal residue" evidence="3">
    <location>
        <position position="1"/>
    </location>
</feature>
<dbReference type="Proteomes" id="UP000824469">
    <property type="component" value="Unassembled WGS sequence"/>
</dbReference>
<accession>A0AA38CGD0</accession>
<sequence length="131" mass="15523">VHSTIERYMKTCSKERERQEIIDLNTKDWEMEAKKWRQQIDILTNQKRNLEGENLSSLNIKDLKQLEMFLERGLSNVLSKKDELLLQEIEAIKNRECVLLVENQFLRGKVAESHISRNMNASCSLEWSFPQ</sequence>
<evidence type="ECO:0000313" key="4">
    <source>
        <dbReference type="Proteomes" id="UP000824469"/>
    </source>
</evidence>
<dbReference type="AlphaFoldDB" id="A0AA38CGD0"/>
<keyword evidence="4" id="KW-1185">Reference proteome</keyword>
<dbReference type="GO" id="GO:0005634">
    <property type="term" value="C:nucleus"/>
    <property type="evidence" value="ECO:0007669"/>
    <property type="project" value="InterPro"/>
</dbReference>
<evidence type="ECO:0000259" key="2">
    <source>
        <dbReference type="PROSITE" id="PS51297"/>
    </source>
</evidence>
<dbReference type="OMA" id="STIERYM"/>
<comment type="caution">
    <text evidence="3">The sequence shown here is derived from an EMBL/GenBank/DDBJ whole genome shotgun (WGS) entry which is preliminary data.</text>
</comment>
<name>A0AA38CGD0_TAXCH</name>
<organism evidence="3 4">
    <name type="scientific">Taxus chinensis</name>
    <name type="common">Chinese yew</name>
    <name type="synonym">Taxus wallichiana var. chinensis</name>
    <dbReference type="NCBI Taxonomy" id="29808"/>
    <lineage>
        <taxon>Eukaryota</taxon>
        <taxon>Viridiplantae</taxon>
        <taxon>Streptophyta</taxon>
        <taxon>Embryophyta</taxon>
        <taxon>Tracheophyta</taxon>
        <taxon>Spermatophyta</taxon>
        <taxon>Pinopsida</taxon>
        <taxon>Pinidae</taxon>
        <taxon>Conifers II</taxon>
        <taxon>Cupressales</taxon>
        <taxon>Taxaceae</taxon>
        <taxon>Taxus</taxon>
    </lineage>
</organism>
<feature type="coiled-coil region" evidence="1">
    <location>
        <begin position="26"/>
        <end position="53"/>
    </location>
</feature>
<evidence type="ECO:0000313" key="3">
    <source>
        <dbReference type="EMBL" id="KAH9297139.1"/>
    </source>
</evidence>
<reference evidence="3 4" key="1">
    <citation type="journal article" date="2021" name="Nat. Plants">
        <title>The Taxus genome provides insights into paclitaxel biosynthesis.</title>
        <authorList>
            <person name="Xiong X."/>
            <person name="Gou J."/>
            <person name="Liao Q."/>
            <person name="Li Y."/>
            <person name="Zhou Q."/>
            <person name="Bi G."/>
            <person name="Li C."/>
            <person name="Du R."/>
            <person name="Wang X."/>
            <person name="Sun T."/>
            <person name="Guo L."/>
            <person name="Liang H."/>
            <person name="Lu P."/>
            <person name="Wu Y."/>
            <person name="Zhang Z."/>
            <person name="Ro D.K."/>
            <person name="Shang Y."/>
            <person name="Huang S."/>
            <person name="Yan J."/>
        </authorList>
    </citation>
    <scope>NUCLEOTIDE SEQUENCE [LARGE SCALE GENOMIC DNA]</scope>
    <source>
        <strain evidence="3">Ta-2019</strain>
    </source>
</reference>